<dbReference type="InterPro" id="IPR058530">
    <property type="entry name" value="Baseplate_J-like_C"/>
</dbReference>
<feature type="domain" description="Baseplate J-like C-terminal" evidence="3">
    <location>
        <begin position="253"/>
        <end position="335"/>
    </location>
</feature>
<gene>
    <name evidence="4" type="ORF">EDD66_105300</name>
</gene>
<dbReference type="EMBL" id="RJVG01000005">
    <property type="protein sequence ID" value="ROR28358.1"/>
    <property type="molecule type" value="Genomic_DNA"/>
</dbReference>
<proteinExistence type="inferred from homology"/>
<dbReference type="PANTHER" id="PTHR37829">
    <property type="entry name" value="PHAGE-LIKE ELEMENT PBSX PROTEIN XKDT"/>
    <property type="match status" value="1"/>
</dbReference>
<comment type="similarity">
    <text evidence="1">Belongs to the Mu gp47/PBSX XkdT family.</text>
</comment>
<name>A0A3N1XQ26_9FIRM</name>
<organism evidence="4 5">
    <name type="scientific">Mobilisporobacter senegalensis</name>
    <dbReference type="NCBI Taxonomy" id="1329262"/>
    <lineage>
        <taxon>Bacteria</taxon>
        <taxon>Bacillati</taxon>
        <taxon>Bacillota</taxon>
        <taxon>Clostridia</taxon>
        <taxon>Lachnospirales</taxon>
        <taxon>Lachnospiraceae</taxon>
        <taxon>Mobilisporobacter</taxon>
    </lineage>
</organism>
<dbReference type="InterPro" id="IPR052399">
    <property type="entry name" value="Phage_Baseplate_Assmbl_Protein"/>
</dbReference>
<dbReference type="Pfam" id="PF26078">
    <property type="entry name" value="Baseplate_J_M"/>
    <property type="match status" value="1"/>
</dbReference>
<evidence type="ECO:0000313" key="5">
    <source>
        <dbReference type="Proteomes" id="UP000273083"/>
    </source>
</evidence>
<dbReference type="Proteomes" id="UP000273083">
    <property type="component" value="Unassembled WGS sequence"/>
</dbReference>
<dbReference type="PANTHER" id="PTHR37829:SF3">
    <property type="entry name" value="PROTEIN JAYE-RELATED"/>
    <property type="match status" value="1"/>
</dbReference>
<evidence type="ECO:0000313" key="4">
    <source>
        <dbReference type="EMBL" id="ROR28358.1"/>
    </source>
</evidence>
<sequence>MFEDRTYENLLEEALGMITEDIDKQEGSLIMRAIAPCVYKIAETYVQLDNFIDLVSGDTAVGEYLDRVVADYGITRKEATHAIRKIVTNGEIPVGSRWSFNDTIYVVEELLDTNTYSAACEQHGEIGNTYSGPLEAIENVNGVTATLTDIIASGADEESDHNLRERFFNYLRRPSTSGNTFNYREWALLVPGVGDAKVFPLWNGNGTVKILIVDSNMEIDQTLETAVYDYIEKVRPIGANVTVDSPGEKVIGITANIVLDGTQTYEDTVAAFTSALADYFRELVFETYSVSFAKIGSILLSTPGVKDYNSLLIDGGTANITIGETDMPILGAITLAEVV</sequence>
<evidence type="ECO:0000259" key="2">
    <source>
        <dbReference type="Pfam" id="PF26078"/>
    </source>
</evidence>
<protein>
    <submittedName>
        <fullName evidence="4">Putative phage protein gp47/JayE</fullName>
    </submittedName>
</protein>
<evidence type="ECO:0000259" key="3">
    <source>
        <dbReference type="Pfam" id="PF26079"/>
    </source>
</evidence>
<feature type="domain" description="Baseplate J-like central" evidence="2">
    <location>
        <begin position="175"/>
        <end position="244"/>
    </location>
</feature>
<reference evidence="4 5" key="1">
    <citation type="submission" date="2018-11" db="EMBL/GenBank/DDBJ databases">
        <title>Genomic Encyclopedia of Type Strains, Phase IV (KMG-IV): sequencing the most valuable type-strain genomes for metagenomic binning, comparative biology and taxonomic classification.</title>
        <authorList>
            <person name="Goeker M."/>
        </authorList>
    </citation>
    <scope>NUCLEOTIDE SEQUENCE [LARGE SCALE GENOMIC DNA]</scope>
    <source>
        <strain evidence="4 5">DSM 26537</strain>
    </source>
</reference>
<dbReference type="AlphaFoldDB" id="A0A3N1XQ26"/>
<comment type="caution">
    <text evidence="4">The sequence shown here is derived from an EMBL/GenBank/DDBJ whole genome shotgun (WGS) entry which is preliminary data.</text>
</comment>
<dbReference type="Pfam" id="PF26079">
    <property type="entry name" value="Baseplate_J_C"/>
    <property type="match status" value="1"/>
</dbReference>
<evidence type="ECO:0000256" key="1">
    <source>
        <dbReference type="ARBA" id="ARBA00038087"/>
    </source>
</evidence>
<keyword evidence="5" id="KW-1185">Reference proteome</keyword>
<dbReference type="InterPro" id="IPR058531">
    <property type="entry name" value="Baseplate_J_M"/>
</dbReference>
<dbReference type="OrthoDB" id="2554267at2"/>
<accession>A0A3N1XQ26</accession>
<dbReference type="RefSeq" id="WP_123609528.1">
    <property type="nucleotide sequence ID" value="NZ_RJVG01000005.1"/>
</dbReference>